<keyword evidence="3" id="KW-1185">Reference proteome</keyword>
<dbReference type="SUPFAM" id="SSF53098">
    <property type="entry name" value="Ribonuclease H-like"/>
    <property type="match status" value="1"/>
</dbReference>
<gene>
    <name evidence="2" type="ORF">V5O48_011221</name>
</gene>
<name>A0ABR3F6A7_9AGAR</name>
<feature type="non-terminal residue" evidence="2">
    <location>
        <position position="645"/>
    </location>
</feature>
<protein>
    <submittedName>
        <fullName evidence="2">Uncharacterized protein</fullName>
    </submittedName>
</protein>
<dbReference type="Proteomes" id="UP001465976">
    <property type="component" value="Unassembled WGS sequence"/>
</dbReference>
<feature type="region of interest" description="Disordered" evidence="1">
    <location>
        <begin position="354"/>
        <end position="420"/>
    </location>
</feature>
<dbReference type="InterPro" id="IPR012337">
    <property type="entry name" value="RNaseH-like_sf"/>
</dbReference>
<feature type="compositionally biased region" description="Basic and acidic residues" evidence="1">
    <location>
        <begin position="398"/>
        <end position="412"/>
    </location>
</feature>
<evidence type="ECO:0000256" key="1">
    <source>
        <dbReference type="SAM" id="MobiDB-lite"/>
    </source>
</evidence>
<feature type="compositionally biased region" description="Acidic residues" evidence="1">
    <location>
        <begin position="376"/>
        <end position="394"/>
    </location>
</feature>
<sequence>MAESKHSSVAPTDDENKSDTPASPPTRLRRKRSEGVDLQNQLTSKRNTKPTEKVAGQAGGRSGKRKASDTSEGSGKQKKKKPRVEDSATGAEDTPIVVDDANDNGDDETEPHDNVPQTTAKKQNLSAIKGAFAKEEYFKATFYPGKTDQEILAAQIKEWKGSDKTTTYQHFNLSKVEITYPKKAGTGPVKYKFYCISHPSQFVGRARYETSTGNLGRHVKSCSSKVAEPAQRIEQYAVASAYDRGKLRLKAVYWAIEDPRLREMFQVANGAVQLSYPGRLDYSFNGWTAANTDSYLSLIVHKLNGIEMESFMLDFIHLKKCHTGTHLGEEFLACLAKFGVTLKAVTSIFKPRKKVADDNNDDKEDGEGEEHKDSDDKQEEEDDELPANEEEAEGFIEQGEHVSSRSENPGREAEDEQALEDAKGEMEAILNDRNARKMVKTVHYSNQLKTKLKDICKHRGLMLHTLWIMEYTSSGQPKKVTSKGKNPLQSLKLSDNKWQLFESLLPLLQQYRDATLELETNKRPLLFEVIRYMDAINNILEDFINNMGNATILCWGVALGLTVLDKYYAKTDETMLYQGAMIMHPRYKLSYFRKEKWPQDWIDAVVKSVKALWTDYYKPQDEADGQQKSVINTAHKSRFLQDDDI</sequence>
<proteinExistence type="predicted"/>
<comment type="caution">
    <text evidence="2">The sequence shown here is derived from an EMBL/GenBank/DDBJ whole genome shotgun (WGS) entry which is preliminary data.</text>
</comment>
<feature type="compositionally biased region" description="Acidic residues" evidence="1">
    <location>
        <begin position="100"/>
        <end position="110"/>
    </location>
</feature>
<organism evidence="2 3">
    <name type="scientific">Marasmius crinis-equi</name>
    <dbReference type="NCBI Taxonomy" id="585013"/>
    <lineage>
        <taxon>Eukaryota</taxon>
        <taxon>Fungi</taxon>
        <taxon>Dikarya</taxon>
        <taxon>Basidiomycota</taxon>
        <taxon>Agaricomycotina</taxon>
        <taxon>Agaricomycetes</taxon>
        <taxon>Agaricomycetidae</taxon>
        <taxon>Agaricales</taxon>
        <taxon>Marasmiineae</taxon>
        <taxon>Marasmiaceae</taxon>
        <taxon>Marasmius</taxon>
    </lineage>
</organism>
<accession>A0ABR3F6A7</accession>
<dbReference type="EMBL" id="JBAHYK010000882">
    <property type="protein sequence ID" value="KAL0570740.1"/>
    <property type="molecule type" value="Genomic_DNA"/>
</dbReference>
<feature type="region of interest" description="Disordered" evidence="1">
    <location>
        <begin position="1"/>
        <end position="122"/>
    </location>
</feature>
<feature type="compositionally biased region" description="Acidic residues" evidence="1">
    <location>
        <begin position="358"/>
        <end position="368"/>
    </location>
</feature>
<evidence type="ECO:0000313" key="2">
    <source>
        <dbReference type="EMBL" id="KAL0570740.1"/>
    </source>
</evidence>
<reference evidence="2 3" key="1">
    <citation type="submission" date="2024-02" db="EMBL/GenBank/DDBJ databases">
        <title>A draft genome for the cacao thread blight pathogen Marasmius crinis-equi.</title>
        <authorList>
            <person name="Cohen S.P."/>
            <person name="Baruah I.K."/>
            <person name="Amoako-Attah I."/>
            <person name="Bukari Y."/>
            <person name="Meinhardt L.W."/>
            <person name="Bailey B.A."/>
        </authorList>
    </citation>
    <scope>NUCLEOTIDE SEQUENCE [LARGE SCALE GENOMIC DNA]</scope>
    <source>
        <strain evidence="2 3">GH-76</strain>
    </source>
</reference>
<evidence type="ECO:0000313" key="3">
    <source>
        <dbReference type="Proteomes" id="UP001465976"/>
    </source>
</evidence>